<dbReference type="InterPro" id="IPR056306">
    <property type="entry name" value="Ig-CFAP74_2nd"/>
</dbReference>
<keyword evidence="7" id="KW-0969">Cilium</keyword>
<reference evidence="13" key="1">
    <citation type="submission" date="2022-07" db="EMBL/GenBank/DDBJ databases">
        <title>Genome analysis of Parmales, a sister group of diatoms, reveals the evolutionary specialization of diatoms from phago-mixotrophs to photoautotrophs.</title>
        <authorList>
            <person name="Ban H."/>
            <person name="Sato S."/>
            <person name="Yoshikawa S."/>
            <person name="Kazumasa Y."/>
            <person name="Nakamura Y."/>
            <person name="Ichinomiya M."/>
            <person name="Saitoh K."/>
            <person name="Sato N."/>
            <person name="Blanc-Mathieu R."/>
            <person name="Endo H."/>
            <person name="Kuwata A."/>
            <person name="Ogata H."/>
        </authorList>
    </citation>
    <scope>NUCLEOTIDE SEQUENCE</scope>
</reference>
<dbReference type="Gene3D" id="2.60.40.10">
    <property type="entry name" value="Immunoglobulins"/>
    <property type="match status" value="3"/>
</dbReference>
<dbReference type="GO" id="GO:0008017">
    <property type="term" value="F:microtubule binding"/>
    <property type="evidence" value="ECO:0007669"/>
    <property type="project" value="InterPro"/>
</dbReference>
<dbReference type="SUPFAM" id="SSF52540">
    <property type="entry name" value="P-loop containing nucleoside triphosphate hydrolases"/>
    <property type="match status" value="1"/>
</dbReference>
<comment type="subcellular location">
    <subcellularLocation>
        <location evidence="1">Cell projection</location>
        <location evidence="1">Cilium</location>
    </subcellularLocation>
    <subcellularLocation>
        <location evidence="2">Cytoplasm</location>
    </subcellularLocation>
</comment>
<dbReference type="GO" id="GO:0005875">
    <property type="term" value="C:microtubule associated complex"/>
    <property type="evidence" value="ECO:0007669"/>
    <property type="project" value="TreeGrafter"/>
</dbReference>
<dbReference type="EMBL" id="BRXZ01002474">
    <property type="protein sequence ID" value="GMH62869.1"/>
    <property type="molecule type" value="Genomic_DNA"/>
</dbReference>
<keyword evidence="14" id="KW-1185">Reference proteome</keyword>
<dbReference type="Gene3D" id="3.40.850.10">
    <property type="entry name" value="Kinesin motor domain"/>
    <property type="match status" value="1"/>
</dbReference>
<evidence type="ECO:0000256" key="5">
    <source>
        <dbReference type="ARBA" id="ARBA00022840"/>
    </source>
</evidence>
<feature type="compositionally biased region" description="Polar residues" evidence="11">
    <location>
        <begin position="2326"/>
        <end position="2340"/>
    </location>
</feature>
<feature type="compositionally biased region" description="Basic and acidic residues" evidence="11">
    <location>
        <begin position="2721"/>
        <end position="2734"/>
    </location>
</feature>
<feature type="region of interest" description="Disordered" evidence="11">
    <location>
        <begin position="3267"/>
        <end position="3287"/>
    </location>
</feature>
<dbReference type="InterPro" id="IPR027417">
    <property type="entry name" value="P-loop_NTPase"/>
</dbReference>
<name>A0A9W7DZY9_9STRA</name>
<dbReference type="InterPro" id="IPR027640">
    <property type="entry name" value="Kinesin-like_fam"/>
</dbReference>
<dbReference type="InterPro" id="IPR001752">
    <property type="entry name" value="Kinesin_motor_dom"/>
</dbReference>
<feature type="compositionally biased region" description="Basic and acidic residues" evidence="11">
    <location>
        <begin position="3277"/>
        <end position="3287"/>
    </location>
</feature>
<dbReference type="GO" id="GO:0005524">
    <property type="term" value="F:ATP binding"/>
    <property type="evidence" value="ECO:0007669"/>
    <property type="project" value="UniProtKB-UniRule"/>
</dbReference>
<evidence type="ECO:0000256" key="6">
    <source>
        <dbReference type="ARBA" id="ARBA00023054"/>
    </source>
</evidence>
<dbReference type="Pfam" id="PF24771">
    <property type="entry name" value="Ig_CFAP74_1st"/>
    <property type="match status" value="1"/>
</dbReference>
<proteinExistence type="inferred from homology"/>
<feature type="coiled-coil region" evidence="10">
    <location>
        <begin position="2009"/>
        <end position="2036"/>
    </location>
</feature>
<dbReference type="GO" id="GO:0005737">
    <property type="term" value="C:cytoplasm"/>
    <property type="evidence" value="ECO:0007669"/>
    <property type="project" value="UniProtKB-SubCell"/>
</dbReference>
<dbReference type="GO" id="GO:0007052">
    <property type="term" value="P:mitotic spindle organization"/>
    <property type="evidence" value="ECO:0007669"/>
    <property type="project" value="TreeGrafter"/>
</dbReference>
<evidence type="ECO:0000313" key="14">
    <source>
        <dbReference type="Proteomes" id="UP001165082"/>
    </source>
</evidence>
<organism evidence="13 14">
    <name type="scientific">Triparma retinervis</name>
    <dbReference type="NCBI Taxonomy" id="2557542"/>
    <lineage>
        <taxon>Eukaryota</taxon>
        <taxon>Sar</taxon>
        <taxon>Stramenopiles</taxon>
        <taxon>Ochrophyta</taxon>
        <taxon>Bolidophyceae</taxon>
        <taxon>Parmales</taxon>
        <taxon>Triparmaceae</taxon>
        <taxon>Triparma</taxon>
    </lineage>
</organism>
<dbReference type="InterPro" id="IPR036961">
    <property type="entry name" value="Kinesin_motor_dom_sf"/>
</dbReference>
<dbReference type="Pfam" id="PF25764">
    <property type="entry name" value="KIF21A_4th"/>
    <property type="match status" value="1"/>
</dbReference>
<evidence type="ECO:0000256" key="9">
    <source>
        <dbReference type="PROSITE-ProRule" id="PRU00283"/>
    </source>
</evidence>
<feature type="coiled-coil region" evidence="10">
    <location>
        <begin position="1729"/>
        <end position="1756"/>
    </location>
</feature>
<dbReference type="GO" id="GO:0005929">
    <property type="term" value="C:cilium"/>
    <property type="evidence" value="ECO:0007669"/>
    <property type="project" value="UniProtKB-SubCell"/>
</dbReference>
<dbReference type="Pfam" id="PF22544">
    <property type="entry name" value="HYDIN_VesB_CFA65-like_Ig"/>
    <property type="match status" value="1"/>
</dbReference>
<feature type="coiled-coil region" evidence="10">
    <location>
        <begin position="556"/>
        <end position="654"/>
    </location>
</feature>
<evidence type="ECO:0000256" key="3">
    <source>
        <dbReference type="ARBA" id="ARBA00022490"/>
    </source>
</evidence>
<dbReference type="Pfam" id="PF24770">
    <property type="entry name" value="Ig-CFAP74_2"/>
    <property type="match status" value="1"/>
</dbReference>
<keyword evidence="5 9" id="KW-0067">ATP-binding</keyword>
<dbReference type="InterPro" id="IPR056310">
    <property type="entry name" value="Ig-CFAP74_4th"/>
</dbReference>
<evidence type="ECO:0000256" key="1">
    <source>
        <dbReference type="ARBA" id="ARBA00004138"/>
    </source>
</evidence>
<dbReference type="Pfam" id="PF24778">
    <property type="entry name" value="Ig-CFAP74_3rd"/>
    <property type="match status" value="1"/>
</dbReference>
<dbReference type="GO" id="GO:0003777">
    <property type="term" value="F:microtubule motor activity"/>
    <property type="evidence" value="ECO:0007669"/>
    <property type="project" value="InterPro"/>
</dbReference>
<dbReference type="InterPro" id="IPR053879">
    <property type="entry name" value="HYDIN_VesB_CFA65-like_Ig"/>
</dbReference>
<feature type="coiled-coil region" evidence="10">
    <location>
        <begin position="848"/>
        <end position="918"/>
    </location>
</feature>
<comment type="caution">
    <text evidence="13">The sequence shown here is derived from an EMBL/GenBank/DDBJ whole genome shotgun (WGS) entry which is preliminary data.</text>
</comment>
<evidence type="ECO:0000256" key="11">
    <source>
        <dbReference type="SAM" id="MobiDB-lite"/>
    </source>
</evidence>
<evidence type="ECO:0000256" key="4">
    <source>
        <dbReference type="ARBA" id="ARBA00022741"/>
    </source>
</evidence>
<evidence type="ECO:0000259" key="12">
    <source>
        <dbReference type="PROSITE" id="PS50067"/>
    </source>
</evidence>
<feature type="region of interest" description="Disordered" evidence="11">
    <location>
        <begin position="2321"/>
        <end position="2348"/>
    </location>
</feature>
<dbReference type="GO" id="GO:0007018">
    <property type="term" value="P:microtubule-based movement"/>
    <property type="evidence" value="ECO:0007669"/>
    <property type="project" value="InterPro"/>
</dbReference>
<dbReference type="Pfam" id="PF00225">
    <property type="entry name" value="Kinesin"/>
    <property type="match status" value="1"/>
</dbReference>
<feature type="domain" description="Kinesin motor" evidence="12">
    <location>
        <begin position="7"/>
        <end position="402"/>
    </location>
</feature>
<dbReference type="PROSITE" id="PS00411">
    <property type="entry name" value="KINESIN_MOTOR_1"/>
    <property type="match status" value="1"/>
</dbReference>
<dbReference type="PRINTS" id="PR00380">
    <property type="entry name" value="KINESINHEAVY"/>
</dbReference>
<comment type="similarity">
    <text evidence="9">Belongs to the TRAFAC class myosin-kinesin ATPase superfamily. Kinesin family.</text>
</comment>
<evidence type="ECO:0000313" key="13">
    <source>
        <dbReference type="EMBL" id="GMH62869.1"/>
    </source>
</evidence>
<evidence type="ECO:0000256" key="2">
    <source>
        <dbReference type="ARBA" id="ARBA00004496"/>
    </source>
</evidence>
<dbReference type="PROSITE" id="PS50067">
    <property type="entry name" value="KINESIN_MOTOR_2"/>
    <property type="match status" value="1"/>
</dbReference>
<accession>A0A9W7DZY9</accession>
<evidence type="ECO:0000256" key="10">
    <source>
        <dbReference type="SAM" id="Coils"/>
    </source>
</evidence>
<dbReference type="PANTHER" id="PTHR47969:SF15">
    <property type="entry name" value="CHROMOSOME-ASSOCIATED KINESIN KIF4A-RELATED"/>
    <property type="match status" value="1"/>
</dbReference>
<dbReference type="GO" id="GO:0051231">
    <property type="term" value="P:spindle elongation"/>
    <property type="evidence" value="ECO:0007669"/>
    <property type="project" value="TreeGrafter"/>
</dbReference>
<feature type="region of interest" description="Disordered" evidence="11">
    <location>
        <begin position="1548"/>
        <end position="1605"/>
    </location>
</feature>
<keyword evidence="6 10" id="KW-0175">Coiled coil</keyword>
<sequence length="3287" mass="364566">MASGTCSVRVSVRVRPPTTYDSISGRSNAVQVHKQVKAITIGSSQSTTSVSGAGHQFTYDEVYDAHASQTDIYQGVGAGMLSSVFEGYNSTILAYGQTGSGKTYTMGSEAGQVACPTSSNLDPSSSSGVDMSSSSVGLIPRFMADLFRGIESTTAASDEASESSQPFHKYTVTASFLEVYGEDIHDLLALNHNNPPSLPIREDSSGVTVVGLSSKVIRSADEALNVLQKGTMHRTTAATLMNKHSSRSHAVFTVTLTKELVARTSTAQNTSESSTVVSTAATNASTSRTTVSKLTFVDLAGSERMKKTGAEGDRMKEGIQINVGLLALGNVINALGDTQMNASGENNVSRHVPYRQSKLTRLLQDALGGNSQTVFLACVSPLESNIGESLSTLKYANRARNIKNKPIKNIDPTVLELGRLEAIGHGLKMELLRLKFFELKGEQVPKALFASSSQNDDFFKRDEVKAYLKEVEEKAMCDFGKGFSSAGLMFGKSDGPKFPHGTFNFSQNLDPTRGNKLSFSGDLDTALINSSPDEDMAILDQLLELQQGENDYQKDQASTETAINEVNEELDEQETLLGKLRGSLQVYHTMKGKYEKLLNEVSSLEQEKGVLAEQLAKVEVDPTRGCSKAIKLKLDKVEESLARARSESRKQQQLYKTAERGAQKARVMERKIEELKLGRVNLMKKQKETIAKHRAFTENKTREIQSLKKKERKQDKSLTKLETECKKHKKALDRRTSYCHKITDKLKQTEVHLMRLLAMRKRELEKSNAARSKAGEAGIRLGSKLHVNGKTKKSLGRLSFIQPPSWTAGSTSEGNDSSGFAPKNQEVASLKFLLENFVIERIELAETREKYEVTVEEYSILMRNLVEQIKKLSELKADNEGGLTTEAEADLVNYERNIEELELRLELVGVDMEELRGRLTGHLEEESGAENEGTVQDAATLKVVGDMVAPIARTLVLELMGTLTNSELLRRSLEKEAEAKDAKLGELETKNADLTTKISQIAEASQFGTIHGAEGAFKIKSQLDEKERRLSETKEKLTKAELKFQSAGIELAEYKEKLSVVDVSKDVKKETASTLAQLQTYWRLLGIDLEEREKQRELAQQTFTEIEPIFRKAKARHAKIVENAKALLSSLEKGESSISLTLRGFLGAKADKDGLFAEDLLTSCENELRKMRVMKSELLVKSNSAYERANTLATETHTSSNDLLFLTKNFISKNKGKLNVAGWWTETICKQVCDFITISNMKVPTSSVWGKHLEIITQSVEAIAEGREEFSNELKVVVEEAHQQLMGIIEGDEDATEAYTSFHSALFRLPRLSKDHIKACVNEIKILVGAADVMMQSETEALTVVWDALGLKEETRGCFWGECAESVREYQDGKKHGPFDHVSLIGSNTEDDVEEWLGGLLKDAKSFERELRAKLYRLQLIHAEVEKKRTKQDTKSTIMSLDSEIRIIDAKLTQFEDKAGSKQRLVSKKTNSGILLKEEKFRKHMQAKFVSKFEKLRATLEGWEARESASFDLGLLSEEVRSLLGTGLGGAEDRTAFMHLRTVRSSAGAGVGGSKRRSTILGGGSKDSEVAKEGNNLGGGVVKLKRSNSDGNLHNNSKEDGGFDTNTMQVVNKASVAAAIAEASAGVEALTSTNDKLNSRRKSRAASLAMYKSKKKETQLAQAKEAVLKDDSDTSLPDTSYLASRLSIPTSLAPLKRHQSLLKEANSIEKMFAEKDGKVRAASECEAVFESEKKRLGELQLSLEEASQKYEEIKKHVEDEPLGMQALPKTLIEALRVSEKQAMIASELFRAQRQTVAREERVYLHAQHEANVAEASVEKFADIVGDLRKVSEMEVAKRTKQVKKIKRNEVVSAKRLEKRQRDRMKEYNRKLKESNDLAETQKETARALHKTSAERITVTSRVTNGSKKFMEESRLEGHENRIQVALELKANTDAISAALKGKNEKNAILQRKKEQAEKEEFGTILKMGGNPYVEFKRRDVKKKAASDEASEHERIKKQEAELADRMVKDDEYNRKKEEHEKRQKEYEDAYRGEQGREIIEARNRAYLMEKTTNKTDLIDPTRRIFNIEPSQVTTIKDASFGLGYNPRKDEGQLQASAAALVTGVSSRATTPGTVEVVARTFPKPQLTKFERDALEKAQARQKTRLLSGTPQIAGGREFKGQAFVAKPDVILFKDFALGKFYKRRILLTNVSLTFNSFKILDLPESVTDFFEISYERPGRMSAGMSVLLEITFMPKVNEDIICELSFLSSTGPFSIPLRCLTQKVAPKLNTNVVRFDNIVMGERVTFRLKVMNNGAKSTMFYFHNAETGERISPSEALLAAAETTTSGDADTGQKSRSPQSPEVDESQEDDTIEYLKTEGDLLAQAAAVGEACLEYPEGLSELQYSTVGSVGSYSEIYHDITFAPLSPGRFKEERVLHFDHTDETIKLVIVATSIKVPIYVAEPVVDMKCCVYDKLYRKNVVVKNRGKISFKIYAKPPPELQDFVEFNPDMGFIQPDVDFEMKMKFRPTKDILAKCGKYAIPGMEIIAVPVLVEVPEMALPVYYTLFARLTTGEVTFNSNVIDHGNCFISQSSMQVVKMKNQGRLPMRFGFVNLPKEIEVQPNDGFDQGLETPLKFDHTVLKFASCCPGDKITHSVFATNTTKSNQTFEFAVTRPSQSFLRITPNVETLHPGATCRFEIEYSPPSSLLSSQEEVDNGVGDTISYDQEEKHDGQEGGGGDSDEEKKSGSDEDKVEKLEGAEALGDLKFFEGEVKKSYREDINEPWSVHSRWSLPCFVRSAEDDSPIREDVPPLFIDVHTTLVKRILDIDTTHLDFGQLAVGQTKVLPLRVRNYGSVQAPLIPSGLNSTGPFCVVNAIRDVPPNDFQLLSLQFAPLAQGVRSETLTLSCPTLGKTLTITLKGKGVSPVLIVSPPGSTGVTCTGSAASITTIDKWATDATGKGGNLCKHVLAGDVAKSVLTLCNSSVFPLRYNLQTLGEVHANFNNKDCYDISPPEGQIDPGEEKNLEVIFQPDHERIWSYKFEKGEGGKELSEDTSEKGILVGSIALNDPKMGSNGTFEIVLDKASPSAAFFSATPDKGSVSPGQEVEVKFKFNPPPKPGEDSADSSGIEVGQWTKVLASVICKGGYKPEGAPDERVFNVLLVGYWISRTHHWLYYNNKGKEPGDRDGDSLGYVETTDSILNDRLVNLQAGVGDVVRLMPKNMKDNDRSSKYVKNVNIKLLNKGHPLSFDKLKDLWNIYKHFTEEQKKDCDFLIDMSKYKNAEAFYKDYPKHKPATNDAPRGDHLHLAKT</sequence>
<dbReference type="OrthoDB" id="545169at2759"/>
<feature type="coiled-coil region" evidence="10">
    <location>
        <begin position="970"/>
        <end position="1057"/>
    </location>
</feature>
<dbReference type="Pfam" id="PF24798">
    <property type="entry name" value="Ig-CFAP74_4th"/>
    <property type="match status" value="1"/>
</dbReference>
<dbReference type="Proteomes" id="UP001165082">
    <property type="component" value="Unassembled WGS sequence"/>
</dbReference>
<feature type="coiled-coil region" evidence="10">
    <location>
        <begin position="1857"/>
        <end position="1888"/>
    </location>
</feature>
<feature type="region of interest" description="Disordered" evidence="11">
    <location>
        <begin position="2706"/>
        <end position="2734"/>
    </location>
</feature>
<dbReference type="InterPro" id="IPR013783">
    <property type="entry name" value="Ig-like_fold"/>
</dbReference>
<evidence type="ECO:0000256" key="8">
    <source>
        <dbReference type="ARBA" id="ARBA00023273"/>
    </source>
</evidence>
<dbReference type="InterPro" id="IPR056307">
    <property type="entry name" value="Ig-CFAP74_3rd"/>
</dbReference>
<gene>
    <name evidence="13" type="ORF">TrRE_jg5864</name>
</gene>
<dbReference type="SMART" id="SM00129">
    <property type="entry name" value="KISc"/>
    <property type="match status" value="1"/>
</dbReference>
<protein>
    <recommendedName>
        <fullName evidence="12">Kinesin motor domain-containing protein</fullName>
    </recommendedName>
</protein>
<keyword evidence="4 9" id="KW-0547">Nucleotide-binding</keyword>
<keyword evidence="8" id="KW-0966">Cell projection</keyword>
<keyword evidence="3" id="KW-0963">Cytoplasm</keyword>
<evidence type="ECO:0000256" key="7">
    <source>
        <dbReference type="ARBA" id="ARBA00023069"/>
    </source>
</evidence>
<dbReference type="InterPro" id="IPR019821">
    <property type="entry name" value="Kinesin_motor_CS"/>
</dbReference>
<dbReference type="PANTHER" id="PTHR47969">
    <property type="entry name" value="CHROMOSOME-ASSOCIATED KINESIN KIF4A-RELATED"/>
    <property type="match status" value="1"/>
</dbReference>
<feature type="binding site" evidence="9">
    <location>
        <begin position="96"/>
        <end position="103"/>
    </location>
    <ligand>
        <name>ATP</name>
        <dbReference type="ChEBI" id="CHEBI:30616"/>
    </ligand>
</feature>
<keyword evidence="9" id="KW-0505">Motor protein</keyword>